<dbReference type="SUPFAM" id="SSF46689">
    <property type="entry name" value="Homeodomain-like"/>
    <property type="match status" value="1"/>
</dbReference>
<comment type="caution">
    <text evidence="7">The sequence shown here is derived from an EMBL/GenBank/DDBJ whole genome shotgun (WGS) entry which is preliminary data.</text>
</comment>
<accession>A0ABW3FGA7</accession>
<dbReference type="RefSeq" id="WP_377211655.1">
    <property type="nucleotide sequence ID" value="NZ_JBHTJV010000003.1"/>
</dbReference>
<dbReference type="Pfam" id="PF17932">
    <property type="entry name" value="TetR_C_24"/>
    <property type="match status" value="1"/>
</dbReference>
<dbReference type="Gene3D" id="1.10.10.60">
    <property type="entry name" value="Homeodomain-like"/>
    <property type="match status" value="1"/>
</dbReference>
<evidence type="ECO:0000256" key="1">
    <source>
        <dbReference type="ARBA" id="ARBA00023015"/>
    </source>
</evidence>
<dbReference type="EMBL" id="JBHTJV010000003">
    <property type="protein sequence ID" value="MFD0915809.1"/>
    <property type="molecule type" value="Genomic_DNA"/>
</dbReference>
<dbReference type="PROSITE" id="PS01081">
    <property type="entry name" value="HTH_TETR_1"/>
    <property type="match status" value="1"/>
</dbReference>
<evidence type="ECO:0000256" key="5">
    <source>
        <dbReference type="SAM" id="MobiDB-lite"/>
    </source>
</evidence>
<evidence type="ECO:0000259" key="6">
    <source>
        <dbReference type="PROSITE" id="PS50977"/>
    </source>
</evidence>
<evidence type="ECO:0000313" key="8">
    <source>
        <dbReference type="Proteomes" id="UP001597101"/>
    </source>
</evidence>
<dbReference type="PRINTS" id="PR00455">
    <property type="entry name" value="HTHTETR"/>
</dbReference>
<dbReference type="PANTHER" id="PTHR30055">
    <property type="entry name" value="HTH-TYPE TRANSCRIPTIONAL REGULATOR RUTR"/>
    <property type="match status" value="1"/>
</dbReference>
<dbReference type="PROSITE" id="PS50977">
    <property type="entry name" value="HTH_TETR_2"/>
    <property type="match status" value="1"/>
</dbReference>
<evidence type="ECO:0000256" key="2">
    <source>
        <dbReference type="ARBA" id="ARBA00023125"/>
    </source>
</evidence>
<dbReference type="InterPro" id="IPR023772">
    <property type="entry name" value="DNA-bd_HTH_TetR-type_CS"/>
</dbReference>
<dbReference type="PANTHER" id="PTHR30055:SF234">
    <property type="entry name" value="HTH-TYPE TRANSCRIPTIONAL REGULATOR BETI"/>
    <property type="match status" value="1"/>
</dbReference>
<feature type="region of interest" description="Disordered" evidence="5">
    <location>
        <begin position="1"/>
        <end position="23"/>
    </location>
</feature>
<evidence type="ECO:0000313" key="7">
    <source>
        <dbReference type="EMBL" id="MFD0915809.1"/>
    </source>
</evidence>
<dbReference type="InterPro" id="IPR009057">
    <property type="entry name" value="Homeodomain-like_sf"/>
</dbReference>
<protein>
    <submittedName>
        <fullName evidence="7">TetR/AcrR family transcriptional regulator</fullName>
    </submittedName>
</protein>
<dbReference type="InterPro" id="IPR001647">
    <property type="entry name" value="HTH_TetR"/>
</dbReference>
<organism evidence="7 8">
    <name type="scientific">Pseudahrensia aquimaris</name>
    <dbReference type="NCBI Taxonomy" id="744461"/>
    <lineage>
        <taxon>Bacteria</taxon>
        <taxon>Pseudomonadati</taxon>
        <taxon>Pseudomonadota</taxon>
        <taxon>Alphaproteobacteria</taxon>
        <taxon>Hyphomicrobiales</taxon>
        <taxon>Ahrensiaceae</taxon>
        <taxon>Pseudahrensia</taxon>
    </lineage>
</organism>
<feature type="DNA-binding region" description="H-T-H motif" evidence="4">
    <location>
        <begin position="46"/>
        <end position="65"/>
    </location>
</feature>
<evidence type="ECO:0000256" key="4">
    <source>
        <dbReference type="PROSITE-ProRule" id="PRU00335"/>
    </source>
</evidence>
<gene>
    <name evidence="7" type="ORF">ACFQ14_05265</name>
</gene>
<feature type="domain" description="HTH tetR-type" evidence="6">
    <location>
        <begin position="23"/>
        <end position="83"/>
    </location>
</feature>
<dbReference type="Gene3D" id="1.10.357.10">
    <property type="entry name" value="Tetracycline Repressor, domain 2"/>
    <property type="match status" value="1"/>
</dbReference>
<keyword evidence="1" id="KW-0805">Transcription regulation</keyword>
<dbReference type="InterPro" id="IPR050109">
    <property type="entry name" value="HTH-type_TetR-like_transc_reg"/>
</dbReference>
<dbReference type="Proteomes" id="UP001597101">
    <property type="component" value="Unassembled WGS sequence"/>
</dbReference>
<name>A0ABW3FGA7_9HYPH</name>
<evidence type="ECO:0000256" key="3">
    <source>
        <dbReference type="ARBA" id="ARBA00023163"/>
    </source>
</evidence>
<proteinExistence type="predicted"/>
<dbReference type="Pfam" id="PF00440">
    <property type="entry name" value="TetR_N"/>
    <property type="match status" value="1"/>
</dbReference>
<keyword evidence="8" id="KW-1185">Reference proteome</keyword>
<reference evidence="8" key="1">
    <citation type="journal article" date="2019" name="Int. J. Syst. Evol. Microbiol.">
        <title>The Global Catalogue of Microorganisms (GCM) 10K type strain sequencing project: providing services to taxonomists for standard genome sequencing and annotation.</title>
        <authorList>
            <consortium name="The Broad Institute Genomics Platform"/>
            <consortium name="The Broad Institute Genome Sequencing Center for Infectious Disease"/>
            <person name="Wu L."/>
            <person name="Ma J."/>
        </authorList>
    </citation>
    <scope>NUCLEOTIDE SEQUENCE [LARGE SCALE GENOMIC DNA]</scope>
    <source>
        <strain evidence="8">CCUG 60023</strain>
    </source>
</reference>
<keyword evidence="2 4" id="KW-0238">DNA-binding</keyword>
<keyword evidence="3" id="KW-0804">Transcription</keyword>
<sequence>MNTAVQRLETRTRGVSAPSDGAPDARTEVLNAAAECFKEQGFSATSIDDVARHLGATKGMIYHHFRSKTDLFFEVYRRGMEINVEAIESTANRSDTAIQKLTRKSFAHAAVLMARQNYQRVLAQGVQLHQQGSTTAAQRDTLNELIEIRNAYEARFRNAIAAAAKEAGVTVSDLSLASKSYLAVINSTVFWYSPRTENPAREQAKIAADLVTFAMQGVGIQADKEVLKQTGASA</sequence>
<dbReference type="InterPro" id="IPR041490">
    <property type="entry name" value="KstR2_TetR_C"/>
</dbReference>